<name>A0A0R2A638_9LACO</name>
<evidence type="ECO:0000256" key="4">
    <source>
        <dbReference type="PROSITE-ProRule" id="PRU00182"/>
    </source>
</evidence>
<dbReference type="Proteomes" id="UP000051733">
    <property type="component" value="Unassembled WGS sequence"/>
</dbReference>
<dbReference type="Gene3D" id="3.10.290.10">
    <property type="entry name" value="RNA-binding S4 domain"/>
    <property type="match status" value="1"/>
</dbReference>
<proteinExistence type="inferred from homology"/>
<dbReference type="InterPro" id="IPR020094">
    <property type="entry name" value="TruA/RsuA/RluB/E/F_N"/>
</dbReference>
<dbReference type="STRING" id="1423813.FC26_GL002083"/>
<dbReference type="Pfam" id="PF01479">
    <property type="entry name" value="S4"/>
    <property type="match status" value="1"/>
</dbReference>
<evidence type="ECO:0000256" key="5">
    <source>
        <dbReference type="RuleBase" id="RU003887"/>
    </source>
</evidence>
<reference evidence="7 8" key="1">
    <citation type="journal article" date="2015" name="Genome Announc.">
        <title>Expanding the biotechnology potential of lactobacilli through comparative genomics of 213 strains and associated genera.</title>
        <authorList>
            <person name="Sun Z."/>
            <person name="Harris H.M."/>
            <person name="McCann A."/>
            <person name="Guo C."/>
            <person name="Argimon S."/>
            <person name="Zhang W."/>
            <person name="Yang X."/>
            <person name="Jeffery I.B."/>
            <person name="Cooney J.C."/>
            <person name="Kagawa T.F."/>
            <person name="Liu W."/>
            <person name="Song Y."/>
            <person name="Salvetti E."/>
            <person name="Wrobel A."/>
            <person name="Rasinkangas P."/>
            <person name="Parkhill J."/>
            <person name="Rea M.C."/>
            <person name="O'Sullivan O."/>
            <person name="Ritari J."/>
            <person name="Douillard F.P."/>
            <person name="Paul Ross R."/>
            <person name="Yang R."/>
            <person name="Briner A.E."/>
            <person name="Felis G.E."/>
            <person name="de Vos W.M."/>
            <person name="Barrangou R."/>
            <person name="Klaenhammer T.R."/>
            <person name="Caufield P.W."/>
            <person name="Cui Y."/>
            <person name="Zhang H."/>
            <person name="O'Toole P.W."/>
        </authorList>
    </citation>
    <scope>NUCLEOTIDE SEQUENCE [LARGE SCALE GENOMIC DNA]</scope>
    <source>
        <strain evidence="7 8">DSM 20634</strain>
    </source>
</reference>
<evidence type="ECO:0000256" key="2">
    <source>
        <dbReference type="ARBA" id="ARBA00022884"/>
    </source>
</evidence>
<dbReference type="FunFam" id="3.30.70.1560:FF:000001">
    <property type="entry name" value="Pseudouridine synthase"/>
    <property type="match status" value="1"/>
</dbReference>
<dbReference type="EMBL" id="AYYY01000005">
    <property type="protein sequence ID" value="KRM62509.1"/>
    <property type="molecule type" value="Genomic_DNA"/>
</dbReference>
<dbReference type="InterPro" id="IPR018496">
    <property type="entry name" value="PsdUridine_synth_RsuA/RluB_CS"/>
</dbReference>
<dbReference type="Gene3D" id="3.30.70.580">
    <property type="entry name" value="Pseudouridine synthase I, catalytic domain, N-terminal subdomain"/>
    <property type="match status" value="1"/>
</dbReference>
<accession>A0A0R2A638</accession>
<dbReference type="InterPro" id="IPR020103">
    <property type="entry name" value="PsdUridine_synth_cat_dom_sf"/>
</dbReference>
<evidence type="ECO:0000256" key="1">
    <source>
        <dbReference type="ARBA" id="ARBA00008348"/>
    </source>
</evidence>
<evidence type="ECO:0000259" key="6">
    <source>
        <dbReference type="SMART" id="SM00363"/>
    </source>
</evidence>
<evidence type="ECO:0000313" key="7">
    <source>
        <dbReference type="EMBL" id="KRM62509.1"/>
    </source>
</evidence>
<dbReference type="InterPro" id="IPR000748">
    <property type="entry name" value="PsdUridine_synth_RsuA/RluB/E/F"/>
</dbReference>
<dbReference type="CDD" id="cd02870">
    <property type="entry name" value="PseudoU_synth_RsuA_like"/>
    <property type="match status" value="1"/>
</dbReference>
<keyword evidence="2 4" id="KW-0694">RNA-binding</keyword>
<dbReference type="FunFam" id="3.10.290.10:FF:000003">
    <property type="entry name" value="Pseudouridine synthase"/>
    <property type="match status" value="1"/>
</dbReference>
<dbReference type="PANTHER" id="PTHR47683">
    <property type="entry name" value="PSEUDOURIDINE SYNTHASE FAMILY PROTEIN-RELATED"/>
    <property type="match status" value="1"/>
</dbReference>
<dbReference type="GO" id="GO:0005829">
    <property type="term" value="C:cytosol"/>
    <property type="evidence" value="ECO:0007669"/>
    <property type="project" value="UniProtKB-ARBA"/>
</dbReference>
<comment type="similarity">
    <text evidence="1 5">Belongs to the pseudouridine synthase RsuA family.</text>
</comment>
<keyword evidence="8" id="KW-1185">Reference proteome</keyword>
<dbReference type="Gene3D" id="3.30.70.1560">
    <property type="entry name" value="Alpha-L RNA-binding motif"/>
    <property type="match status" value="1"/>
</dbReference>
<dbReference type="PATRIC" id="fig|1423813.3.peg.2120"/>
<dbReference type="SMART" id="SM00363">
    <property type="entry name" value="S4"/>
    <property type="match status" value="1"/>
</dbReference>
<sequence length="238" mass="26647">MERLQKVMAEAGVASRRKSEKMIQEGHVKVNGQLVTELGVKVTAKDLVVVDGVPLSRQRLEYYLLNKPRGVVSTAHDDKDRRTVVDILADDEITTRIYPVGRLDYDTTGLLLLTNDGELANKLTHPKYEVEKTYVAKVKGQVTNDDLKQLRLGVMVDGRKTKSAKAKITATDAKKGTTIVQLTIHEGRNHQVKKMLKAVGHEVLKLHRESYGFLTLAGVPAGQWRRLKTSEVMQLKKL</sequence>
<dbReference type="GO" id="GO:0120159">
    <property type="term" value="F:rRNA pseudouridine synthase activity"/>
    <property type="evidence" value="ECO:0007669"/>
    <property type="project" value="UniProtKB-ARBA"/>
</dbReference>
<dbReference type="InterPro" id="IPR042092">
    <property type="entry name" value="PsdUridine_s_RsuA/RluB/E/F_cat"/>
</dbReference>
<keyword evidence="3 5" id="KW-0413">Isomerase</keyword>
<dbReference type="OrthoDB" id="9807213at2"/>
<dbReference type="InterPro" id="IPR002942">
    <property type="entry name" value="S4_RNA-bd"/>
</dbReference>
<dbReference type="NCBIfam" id="TIGR00093">
    <property type="entry name" value="pseudouridine synthase"/>
    <property type="match status" value="1"/>
</dbReference>
<dbReference type="Pfam" id="PF00849">
    <property type="entry name" value="PseudoU_synth_2"/>
    <property type="match status" value="1"/>
</dbReference>
<dbReference type="SUPFAM" id="SSF55120">
    <property type="entry name" value="Pseudouridine synthase"/>
    <property type="match status" value="1"/>
</dbReference>
<dbReference type="InterPro" id="IPR036986">
    <property type="entry name" value="S4_RNA-bd_sf"/>
</dbReference>
<dbReference type="PANTHER" id="PTHR47683:SF2">
    <property type="entry name" value="RNA-BINDING S4 DOMAIN-CONTAINING PROTEIN"/>
    <property type="match status" value="1"/>
</dbReference>
<evidence type="ECO:0000256" key="3">
    <source>
        <dbReference type="ARBA" id="ARBA00023235"/>
    </source>
</evidence>
<organism evidence="7 8">
    <name type="scientific">Paucilactobacillus vaccinostercus DSM 20634</name>
    <dbReference type="NCBI Taxonomy" id="1423813"/>
    <lineage>
        <taxon>Bacteria</taxon>
        <taxon>Bacillati</taxon>
        <taxon>Bacillota</taxon>
        <taxon>Bacilli</taxon>
        <taxon>Lactobacillales</taxon>
        <taxon>Lactobacillaceae</taxon>
        <taxon>Paucilactobacillus</taxon>
    </lineage>
</organism>
<dbReference type="SUPFAM" id="SSF55174">
    <property type="entry name" value="Alpha-L RNA-binding motif"/>
    <property type="match status" value="1"/>
</dbReference>
<dbReference type="InterPro" id="IPR050343">
    <property type="entry name" value="RsuA_PseudoU_synthase"/>
</dbReference>
<dbReference type="AlphaFoldDB" id="A0A0R2A638"/>
<evidence type="ECO:0000313" key="8">
    <source>
        <dbReference type="Proteomes" id="UP000051733"/>
    </source>
</evidence>
<dbReference type="EC" id="5.4.99.-" evidence="5"/>
<dbReference type="GO" id="GO:0003723">
    <property type="term" value="F:RNA binding"/>
    <property type="evidence" value="ECO:0007669"/>
    <property type="project" value="UniProtKB-KW"/>
</dbReference>
<gene>
    <name evidence="7" type="ORF">FC26_GL002083</name>
</gene>
<dbReference type="InterPro" id="IPR006145">
    <property type="entry name" value="PsdUridine_synth_RsuA/RluA"/>
</dbReference>
<dbReference type="GO" id="GO:0000455">
    <property type="term" value="P:enzyme-directed rRNA pseudouridine synthesis"/>
    <property type="evidence" value="ECO:0007669"/>
    <property type="project" value="UniProtKB-ARBA"/>
</dbReference>
<dbReference type="RefSeq" id="WP_057777202.1">
    <property type="nucleotide sequence ID" value="NZ_AYYY01000005.1"/>
</dbReference>
<comment type="caution">
    <text evidence="7">The sequence shown here is derived from an EMBL/GenBank/DDBJ whole genome shotgun (WGS) entry which is preliminary data.</text>
</comment>
<dbReference type="CDD" id="cd00165">
    <property type="entry name" value="S4"/>
    <property type="match status" value="1"/>
</dbReference>
<protein>
    <recommendedName>
        <fullName evidence="5">Pseudouridine synthase</fullName>
        <ecNumber evidence="5">5.4.99.-</ecNumber>
    </recommendedName>
</protein>
<dbReference type="PROSITE" id="PS50889">
    <property type="entry name" value="S4"/>
    <property type="match status" value="1"/>
</dbReference>
<dbReference type="PROSITE" id="PS01149">
    <property type="entry name" value="PSI_RSU"/>
    <property type="match status" value="1"/>
</dbReference>
<feature type="domain" description="RNA-binding S4" evidence="6">
    <location>
        <begin position="2"/>
        <end position="65"/>
    </location>
</feature>